<dbReference type="InterPro" id="IPR045096">
    <property type="entry name" value="EDR2-like"/>
</dbReference>
<evidence type="ECO:0000259" key="2">
    <source>
        <dbReference type="Pfam" id="PF07059"/>
    </source>
</evidence>
<protein>
    <recommendedName>
        <fullName evidence="2">Protein ENHANCED DISEASE RESISTANCE 2 C-terminal domain-containing protein</fullName>
    </recommendedName>
</protein>
<reference evidence="3" key="1">
    <citation type="submission" date="2021-01" db="EMBL/GenBank/DDBJ databases">
        <authorList>
            <person name="Corre E."/>
            <person name="Pelletier E."/>
            <person name="Niang G."/>
            <person name="Scheremetjew M."/>
            <person name="Finn R."/>
            <person name="Kale V."/>
            <person name="Holt S."/>
            <person name="Cochrane G."/>
            <person name="Meng A."/>
            <person name="Brown T."/>
            <person name="Cohen L."/>
        </authorList>
    </citation>
    <scope>NUCLEOTIDE SEQUENCE</scope>
    <source>
        <strain evidence="3">GSBS06</strain>
    </source>
</reference>
<dbReference type="InterPro" id="IPR009769">
    <property type="entry name" value="EDR2_C"/>
</dbReference>
<feature type="compositionally biased region" description="Acidic residues" evidence="1">
    <location>
        <begin position="45"/>
        <end position="75"/>
    </location>
</feature>
<gene>
    <name evidence="3" type="ORF">ASTO00021_LOCUS6205</name>
</gene>
<dbReference type="PANTHER" id="PTHR12136:SF41">
    <property type="entry name" value="PLECKSTRIN HOMOLOGY (PH) AND LIPID-BINDING START DOMAINS-CONTAINING PROTEIN"/>
    <property type="match status" value="1"/>
</dbReference>
<evidence type="ECO:0000256" key="1">
    <source>
        <dbReference type="SAM" id="MobiDB-lite"/>
    </source>
</evidence>
<evidence type="ECO:0000313" key="3">
    <source>
        <dbReference type="EMBL" id="CAE0435931.1"/>
    </source>
</evidence>
<sequence>MASSSAGTPSVLWGEEFLPKFMKYSPVTEEEKTAGENGKAAVADDSGDVTESEGETDYDSCEDDTEEEPEEESIEDMIARLQRSENNENLKVHDSLENHWTSPPGRLFSLRAKGYFAQEGGFTTNNLGYKQPSLSCAYETIGMAVFEGGAKLVPAIDKVAELKEFLAKMNGVDEAPGDAPQFLVTCFSFNNFFRTSFLTVVHIFKRVVPIDSKGDGHLDRTMTRFLESDDETKRQKFKFVPKFRHGSQSLRKAINMLGGERPVIIGMRLRTDFTVRDKVIEIDMDVGSSKVATMLYGLVRKTSGGLIVDYSFLIEGQKEDELPERLLGSIRWHHCTAEACAVPIDAEGNIVSK</sequence>
<feature type="domain" description="Protein ENHANCED DISEASE RESISTANCE 2 C-terminal" evidence="2">
    <location>
        <begin position="100"/>
        <end position="334"/>
    </location>
</feature>
<organism evidence="3">
    <name type="scientific">Aplanochytrium stocchinoi</name>
    <dbReference type="NCBI Taxonomy" id="215587"/>
    <lineage>
        <taxon>Eukaryota</taxon>
        <taxon>Sar</taxon>
        <taxon>Stramenopiles</taxon>
        <taxon>Bigyra</taxon>
        <taxon>Labyrinthulomycetes</taxon>
        <taxon>Thraustochytrida</taxon>
        <taxon>Thraustochytriidae</taxon>
        <taxon>Aplanochytrium</taxon>
    </lineage>
</organism>
<name>A0A7S3LME8_9STRA</name>
<dbReference type="AlphaFoldDB" id="A0A7S3LME8"/>
<proteinExistence type="predicted"/>
<dbReference type="EMBL" id="HBIN01008376">
    <property type="protein sequence ID" value="CAE0435931.1"/>
    <property type="molecule type" value="Transcribed_RNA"/>
</dbReference>
<accession>A0A7S3LME8</accession>
<dbReference type="PANTHER" id="PTHR12136">
    <property type="entry name" value="ENHANCED DISEASE RESISTANCE-RELATED"/>
    <property type="match status" value="1"/>
</dbReference>
<dbReference type="Pfam" id="PF07059">
    <property type="entry name" value="EDR2_C"/>
    <property type="match status" value="1"/>
</dbReference>
<feature type="region of interest" description="Disordered" evidence="1">
    <location>
        <begin position="27"/>
        <end position="75"/>
    </location>
</feature>